<dbReference type="Gene3D" id="1.10.10.60">
    <property type="entry name" value="Homeodomain-like"/>
    <property type="match status" value="1"/>
</dbReference>
<keyword evidence="2 4" id="KW-0238">DNA-binding</keyword>
<sequence>MMVDGRLVRGRRSREAILETAVALASVDGLEGLTFGRLAVAAGVSKSGFFTHWPDKEHLQVDVIGRAARQWVDLIVSPALGEPAGVRRVWGLHEWRLRFYAEEVLPGGCFFHTAECDFDDRPGPVRDRLLEAKRSWMGLLVSVITAAAESGELTTDDPELLAFEIDALGGAVVPHTRLLDREPALRRSRAAVLQRLKSLSPVPELLPEE</sequence>
<evidence type="ECO:0000256" key="1">
    <source>
        <dbReference type="ARBA" id="ARBA00023015"/>
    </source>
</evidence>
<proteinExistence type="predicted"/>
<evidence type="ECO:0000313" key="6">
    <source>
        <dbReference type="EMBL" id="GAA3240648.1"/>
    </source>
</evidence>
<dbReference type="Pfam" id="PF00440">
    <property type="entry name" value="TetR_N"/>
    <property type="match status" value="1"/>
</dbReference>
<keyword evidence="1" id="KW-0805">Transcription regulation</keyword>
<dbReference type="SUPFAM" id="SSF48498">
    <property type="entry name" value="Tetracyclin repressor-like, C-terminal domain"/>
    <property type="match status" value="1"/>
</dbReference>
<comment type="caution">
    <text evidence="6">The sequence shown here is derived from an EMBL/GenBank/DDBJ whole genome shotgun (WGS) entry which is preliminary data.</text>
</comment>
<dbReference type="PANTHER" id="PTHR47506">
    <property type="entry name" value="TRANSCRIPTIONAL REGULATORY PROTEIN"/>
    <property type="match status" value="1"/>
</dbReference>
<dbReference type="Proteomes" id="UP001501237">
    <property type="component" value="Unassembled WGS sequence"/>
</dbReference>
<feature type="DNA-binding region" description="H-T-H motif" evidence="4">
    <location>
        <begin position="34"/>
        <end position="53"/>
    </location>
</feature>
<dbReference type="Gene3D" id="1.10.357.10">
    <property type="entry name" value="Tetracycline Repressor, domain 2"/>
    <property type="match status" value="1"/>
</dbReference>
<gene>
    <name evidence="6" type="ORF">GCM10010468_77450</name>
</gene>
<reference evidence="7" key="1">
    <citation type="journal article" date="2019" name="Int. J. Syst. Evol. Microbiol.">
        <title>The Global Catalogue of Microorganisms (GCM) 10K type strain sequencing project: providing services to taxonomists for standard genome sequencing and annotation.</title>
        <authorList>
            <consortium name="The Broad Institute Genomics Platform"/>
            <consortium name="The Broad Institute Genome Sequencing Center for Infectious Disease"/>
            <person name="Wu L."/>
            <person name="Ma J."/>
        </authorList>
    </citation>
    <scope>NUCLEOTIDE SEQUENCE [LARGE SCALE GENOMIC DNA]</scope>
    <source>
        <strain evidence="7">JCM 9377</strain>
    </source>
</reference>
<accession>A0ABP6QR70</accession>
<evidence type="ECO:0000256" key="4">
    <source>
        <dbReference type="PROSITE-ProRule" id="PRU00335"/>
    </source>
</evidence>
<dbReference type="RefSeq" id="WP_344839039.1">
    <property type="nucleotide sequence ID" value="NZ_BAAAUV010000042.1"/>
</dbReference>
<dbReference type="PROSITE" id="PS50977">
    <property type="entry name" value="HTH_TETR_2"/>
    <property type="match status" value="1"/>
</dbReference>
<keyword evidence="3" id="KW-0804">Transcription</keyword>
<dbReference type="InterPro" id="IPR036271">
    <property type="entry name" value="Tet_transcr_reg_TetR-rel_C_sf"/>
</dbReference>
<name>A0ABP6QR70_9ACTN</name>
<protein>
    <submittedName>
        <fullName evidence="6">TetR family transcriptional regulator</fullName>
    </submittedName>
</protein>
<evidence type="ECO:0000259" key="5">
    <source>
        <dbReference type="PROSITE" id="PS50977"/>
    </source>
</evidence>
<evidence type="ECO:0000256" key="2">
    <source>
        <dbReference type="ARBA" id="ARBA00023125"/>
    </source>
</evidence>
<dbReference type="InterPro" id="IPR009057">
    <property type="entry name" value="Homeodomain-like_sf"/>
</dbReference>
<evidence type="ECO:0000256" key="3">
    <source>
        <dbReference type="ARBA" id="ARBA00023163"/>
    </source>
</evidence>
<dbReference type="EMBL" id="BAAAUV010000042">
    <property type="protein sequence ID" value="GAA3240648.1"/>
    <property type="molecule type" value="Genomic_DNA"/>
</dbReference>
<dbReference type="SUPFAM" id="SSF46689">
    <property type="entry name" value="Homeodomain-like"/>
    <property type="match status" value="1"/>
</dbReference>
<dbReference type="InterPro" id="IPR001647">
    <property type="entry name" value="HTH_TetR"/>
</dbReference>
<keyword evidence="7" id="KW-1185">Reference proteome</keyword>
<feature type="domain" description="HTH tetR-type" evidence="5">
    <location>
        <begin position="11"/>
        <end position="71"/>
    </location>
</feature>
<dbReference type="InterPro" id="IPR011075">
    <property type="entry name" value="TetR_C"/>
</dbReference>
<dbReference type="PANTHER" id="PTHR47506:SF6">
    <property type="entry name" value="HTH-TYPE TRANSCRIPTIONAL REPRESSOR NEMR"/>
    <property type="match status" value="1"/>
</dbReference>
<dbReference type="Pfam" id="PF16925">
    <property type="entry name" value="TetR_C_13"/>
    <property type="match status" value="1"/>
</dbReference>
<organism evidence="6 7">
    <name type="scientific">Actinocorallia longicatena</name>
    <dbReference type="NCBI Taxonomy" id="111803"/>
    <lineage>
        <taxon>Bacteria</taxon>
        <taxon>Bacillati</taxon>
        <taxon>Actinomycetota</taxon>
        <taxon>Actinomycetes</taxon>
        <taxon>Streptosporangiales</taxon>
        <taxon>Thermomonosporaceae</taxon>
        <taxon>Actinocorallia</taxon>
    </lineage>
</organism>
<evidence type="ECO:0000313" key="7">
    <source>
        <dbReference type="Proteomes" id="UP001501237"/>
    </source>
</evidence>